<dbReference type="AlphaFoldDB" id="A0A919LY49"/>
<evidence type="ECO:0000313" key="1">
    <source>
        <dbReference type="EMBL" id="GHK52092.1"/>
    </source>
</evidence>
<protein>
    <submittedName>
        <fullName evidence="1">Uncharacterized protein</fullName>
    </submittedName>
</protein>
<organism evidence="1 2">
    <name type="scientific">Klebsiella pneumoniae</name>
    <dbReference type="NCBI Taxonomy" id="573"/>
    <lineage>
        <taxon>Bacteria</taxon>
        <taxon>Pseudomonadati</taxon>
        <taxon>Pseudomonadota</taxon>
        <taxon>Gammaproteobacteria</taxon>
        <taxon>Enterobacterales</taxon>
        <taxon>Enterobacteriaceae</taxon>
        <taxon>Klebsiella/Raoultella group</taxon>
        <taxon>Klebsiella</taxon>
        <taxon>Klebsiella pneumoniae complex</taxon>
    </lineage>
</organism>
<reference evidence="1" key="1">
    <citation type="submission" date="2020-10" db="EMBL/GenBank/DDBJ databases">
        <title>Genome Sequence of ESBL Producing Zambian Clinical Strains.</title>
        <authorList>
            <person name="Shawa M."/>
            <person name="Furuta Y."/>
            <person name="Simbotwe M."/>
            <person name="Mulenga E."/>
            <person name="Mubanga M."/>
            <person name="Mulenga G."/>
            <person name="Kaile C."/>
            <person name="Zorigt T."/>
            <person name="Hang'ombe B."/>
            <person name="Higashi H."/>
        </authorList>
    </citation>
    <scope>NUCLEOTIDE SEQUENCE</scope>
    <source>
        <strain evidence="1">Zam_UTH_09</strain>
    </source>
</reference>
<evidence type="ECO:0000313" key="2">
    <source>
        <dbReference type="Proteomes" id="UP000655094"/>
    </source>
</evidence>
<dbReference type="EMBL" id="BNFF01000001">
    <property type="protein sequence ID" value="GHK52092.1"/>
    <property type="molecule type" value="Genomic_DNA"/>
</dbReference>
<dbReference type="Gene3D" id="3.30.360.10">
    <property type="entry name" value="Dihydrodipicolinate Reductase, domain 2"/>
    <property type="match status" value="1"/>
</dbReference>
<name>A0A919LY49_KLEPN</name>
<gene>
    <name evidence="1" type="ORF">KPZU09_18280</name>
</gene>
<sequence length="66" mass="6792">MLIRDALKGQIANPVPPVEALAVMAVLEAAVRSAESGMVQTPTCPTTSATRCANPPCSPVTCAARR</sequence>
<comment type="caution">
    <text evidence="1">The sequence shown here is derived from an EMBL/GenBank/DDBJ whole genome shotgun (WGS) entry which is preliminary data.</text>
</comment>
<accession>A0A919LY49</accession>
<proteinExistence type="predicted"/>
<dbReference type="Proteomes" id="UP000655094">
    <property type="component" value="Unassembled WGS sequence"/>
</dbReference>